<evidence type="ECO:0000313" key="3">
    <source>
        <dbReference type="Proteomes" id="UP001159042"/>
    </source>
</evidence>
<protein>
    <recommendedName>
        <fullName evidence="1">Sm domain-containing protein</fullName>
    </recommendedName>
</protein>
<proteinExistence type="predicted"/>
<dbReference type="GO" id="GO:0071254">
    <property type="term" value="C:cytoplasmic U snRNP body"/>
    <property type="evidence" value="ECO:0007669"/>
    <property type="project" value="TreeGrafter"/>
</dbReference>
<dbReference type="SUPFAM" id="SSF50182">
    <property type="entry name" value="Sm-like ribonucleoproteins"/>
    <property type="match status" value="1"/>
</dbReference>
<name>A0AAV8WHU7_9CUCU</name>
<evidence type="ECO:0000259" key="1">
    <source>
        <dbReference type="Pfam" id="PF01423"/>
    </source>
</evidence>
<dbReference type="GO" id="GO:0071208">
    <property type="term" value="F:histone pre-mRNA DCP binding"/>
    <property type="evidence" value="ECO:0007669"/>
    <property type="project" value="TreeGrafter"/>
</dbReference>
<dbReference type="AlphaFoldDB" id="A0AAV8WHU7"/>
<dbReference type="Pfam" id="PF01423">
    <property type="entry name" value="LSM"/>
    <property type="match status" value="1"/>
</dbReference>
<evidence type="ECO:0000313" key="2">
    <source>
        <dbReference type="EMBL" id="KAJ8925331.1"/>
    </source>
</evidence>
<dbReference type="Gene3D" id="2.30.30.100">
    <property type="match status" value="1"/>
</dbReference>
<accession>A0AAV8WHU7</accession>
<dbReference type="Proteomes" id="UP001159042">
    <property type="component" value="Unassembled WGS sequence"/>
</dbReference>
<dbReference type="InterPro" id="IPR010920">
    <property type="entry name" value="LSM_dom_sf"/>
</dbReference>
<dbReference type="InterPro" id="IPR001163">
    <property type="entry name" value="Sm_dom_euk/arc"/>
</dbReference>
<gene>
    <name evidence="2" type="ORF">NQ315_009161</name>
</gene>
<dbReference type="GO" id="GO:0071209">
    <property type="term" value="F:U7 snRNA binding"/>
    <property type="evidence" value="ECO:0007669"/>
    <property type="project" value="TreeGrafter"/>
</dbReference>
<reference evidence="2 3" key="1">
    <citation type="journal article" date="2023" name="Insect Mol. Biol.">
        <title>Genome sequencing provides insights into the evolution of gene families encoding plant cell wall-degrading enzymes in longhorned beetles.</title>
        <authorList>
            <person name="Shin N.R."/>
            <person name="Okamura Y."/>
            <person name="Kirsch R."/>
            <person name="Pauchet Y."/>
        </authorList>
    </citation>
    <scope>NUCLEOTIDE SEQUENCE [LARGE SCALE GENOMIC DNA]</scope>
    <source>
        <strain evidence="2">EAD_L_NR</strain>
    </source>
</reference>
<dbReference type="CDD" id="cd01733">
    <property type="entry name" value="LSm10"/>
    <property type="match status" value="1"/>
</dbReference>
<comment type="caution">
    <text evidence="2">The sequence shown here is derived from an EMBL/GenBank/DDBJ whole genome shotgun (WGS) entry which is preliminary data.</text>
</comment>
<keyword evidence="3" id="KW-1185">Reference proteome</keyword>
<dbReference type="GO" id="GO:0006398">
    <property type="term" value="P:mRNA 3'-end processing by stem-loop binding and cleavage"/>
    <property type="evidence" value="ECO:0007669"/>
    <property type="project" value="TreeGrafter"/>
</dbReference>
<dbReference type="GO" id="GO:0016604">
    <property type="term" value="C:nuclear body"/>
    <property type="evidence" value="ECO:0007669"/>
    <property type="project" value="TreeGrafter"/>
</dbReference>
<dbReference type="EMBL" id="JANEYG010000001">
    <property type="protein sequence ID" value="KAJ8925331.1"/>
    <property type="molecule type" value="Genomic_DNA"/>
</dbReference>
<feature type="domain" description="Sm" evidence="1">
    <location>
        <begin position="38"/>
        <end position="99"/>
    </location>
</feature>
<organism evidence="2 3">
    <name type="scientific">Exocentrus adspersus</name>
    <dbReference type="NCBI Taxonomy" id="1586481"/>
    <lineage>
        <taxon>Eukaryota</taxon>
        <taxon>Metazoa</taxon>
        <taxon>Ecdysozoa</taxon>
        <taxon>Arthropoda</taxon>
        <taxon>Hexapoda</taxon>
        <taxon>Insecta</taxon>
        <taxon>Pterygota</taxon>
        <taxon>Neoptera</taxon>
        <taxon>Endopterygota</taxon>
        <taxon>Coleoptera</taxon>
        <taxon>Polyphaga</taxon>
        <taxon>Cucujiformia</taxon>
        <taxon>Chrysomeloidea</taxon>
        <taxon>Cerambycidae</taxon>
        <taxon>Lamiinae</taxon>
        <taxon>Acanthocinini</taxon>
        <taxon>Exocentrus</taxon>
    </lineage>
</organism>
<sequence>MLCDSKSNENEQSKPIFTKTITKEDKYFFSNTLAGLVKALEGQYTTIDFRNEACVTGKISHVDAKMNVEMEDAVFYDPMGAEHVFPNFFVNKRNIRYVHIPKKTPSVELIGRQLTQMEKKKVKDPHTYKKVRAKRYNDEIVQSAFSGEASTSM</sequence>
<dbReference type="InterPro" id="IPR052840">
    <property type="entry name" value="U7_snRNA_Sm-like"/>
</dbReference>
<dbReference type="PANTHER" id="PTHR21196">
    <property type="entry name" value="U7 SNRNA-ASSOCIATED SM-LIKE PROTEIN LSM10"/>
    <property type="match status" value="1"/>
</dbReference>
<dbReference type="PANTHER" id="PTHR21196:SF1">
    <property type="entry name" value="U7 SNRNA-ASSOCIATED SM-LIKE PROTEIN LSM10"/>
    <property type="match status" value="1"/>
</dbReference>